<keyword evidence="6" id="KW-1185">Reference proteome</keyword>
<dbReference type="PANTHER" id="PTHR33295">
    <property type="entry name" value="ATPASE"/>
    <property type="match status" value="1"/>
</dbReference>
<dbReference type="Proteomes" id="UP000374630">
    <property type="component" value="Unassembled WGS sequence"/>
</dbReference>
<dbReference type="Pfam" id="PF13635">
    <property type="entry name" value="DUF4143"/>
    <property type="match status" value="1"/>
</dbReference>
<dbReference type="EMBL" id="RZNZ01000006">
    <property type="protein sequence ID" value="KAA8820993.1"/>
    <property type="molecule type" value="Genomic_DNA"/>
</dbReference>
<dbReference type="Pfam" id="PF13173">
    <property type="entry name" value="AAA_14"/>
    <property type="match status" value="1"/>
</dbReference>
<dbReference type="EMBL" id="RZOA01000039">
    <property type="protein sequence ID" value="KAA8820872.1"/>
    <property type="molecule type" value="Genomic_DNA"/>
</dbReference>
<feature type="domain" description="DUF4143" evidence="2">
    <location>
        <begin position="239"/>
        <end position="381"/>
    </location>
</feature>
<evidence type="ECO:0000259" key="1">
    <source>
        <dbReference type="Pfam" id="PF13173"/>
    </source>
</evidence>
<gene>
    <name evidence="3" type="ORF">EM848_11700</name>
    <name evidence="4" type="ORF">EMO90_05915</name>
</gene>
<dbReference type="InterPro" id="IPR041682">
    <property type="entry name" value="AAA_14"/>
</dbReference>
<evidence type="ECO:0000259" key="2">
    <source>
        <dbReference type="Pfam" id="PF13635"/>
    </source>
</evidence>
<dbReference type="InterPro" id="IPR027417">
    <property type="entry name" value="P-loop_NTPase"/>
</dbReference>
<evidence type="ECO:0000313" key="3">
    <source>
        <dbReference type="EMBL" id="KAA8820872.1"/>
    </source>
</evidence>
<dbReference type="AlphaFoldDB" id="A0A5J5DWA3"/>
<name>A0A5J5DWA3_9BIFI</name>
<evidence type="ECO:0000313" key="5">
    <source>
        <dbReference type="Proteomes" id="UP000345527"/>
    </source>
</evidence>
<proteinExistence type="predicted"/>
<organism evidence="3 5">
    <name type="scientific">Bifidobacterium vespertilionis</name>
    <dbReference type="NCBI Taxonomy" id="2562524"/>
    <lineage>
        <taxon>Bacteria</taxon>
        <taxon>Bacillati</taxon>
        <taxon>Actinomycetota</taxon>
        <taxon>Actinomycetes</taxon>
        <taxon>Bifidobacteriales</taxon>
        <taxon>Bifidobacteriaceae</taxon>
        <taxon>Bifidobacterium</taxon>
    </lineage>
</organism>
<protein>
    <submittedName>
        <fullName evidence="3">ATP-binding protein</fullName>
    </submittedName>
</protein>
<reference evidence="5 6" key="1">
    <citation type="journal article" date="2019" name="Syst. Appl. Microbiol.">
        <title>Characterization of Bifidobacterium species in feaces of the Egyptian fruit bat: Description of B. vespertilionis sp. nov. and B. rousetti sp. nov.</title>
        <authorList>
            <person name="Modesto M."/>
            <person name="Satti M."/>
            <person name="Watanabe K."/>
            <person name="Puglisi E."/>
            <person name="Morelli L."/>
            <person name="Huang C.-H."/>
            <person name="Liou J.-S."/>
            <person name="Miyashita M."/>
            <person name="Tamura T."/>
            <person name="Saito S."/>
            <person name="Mori K."/>
            <person name="Huang L."/>
            <person name="Sciavilla P."/>
            <person name="Sandri C."/>
            <person name="Spiezio C."/>
            <person name="Vitali F."/>
            <person name="Cavalieri D."/>
            <person name="Perpetuini G."/>
            <person name="Tofalo R."/>
            <person name="Bonetti A."/>
            <person name="Arita M."/>
            <person name="Mattarelli P."/>
        </authorList>
    </citation>
    <scope>NUCLEOTIDE SEQUENCE [LARGE SCALE GENOMIC DNA]</scope>
    <source>
        <strain evidence="4 6">RST16</strain>
        <strain evidence="3 5">RST8</strain>
    </source>
</reference>
<keyword evidence="3" id="KW-0547">Nucleotide-binding</keyword>
<sequence length="458" mass="52527">MMKPIIQDKLLDFHIEDFLPLIPRELDLGKPMPPKIGNLVKVIIGMRRSGKSYRLFQEMNALHESGIGWDRICYFNFEDDRLGTVTPATGDTVIETFVSMHPDAADEGLYLFFDELQEMDDWGAWLRRIVDTTKATIYVSGSSSKMLSSEIATEFRGRALDFELLPFSFREFIAARDPSLLRPSANDGETAVYSAQHRLRLAHALHDYLDQGGFPATIGLPAPQRVALLQSYVQRVVLRDVVERHDITRPRVASMLARRALASNGRQMSIRRIENDMRSLGMPTSRELLGDLMQYYEDAYLLFRVREFSMSASERTTSMPKIYAIDSGLAASVSAASMRDEGQRLENAVYLELRRRTVGFRRDGISSYRTREHGYEIDFVVGDIMVDETYELYQVTDNMDDDSTIDRETRALWEAMGEQGLDHGTIIVADGEEREYRRDDQPGRVIRQIPAWKWFMSR</sequence>
<dbReference type="InterPro" id="IPR025420">
    <property type="entry name" value="DUF4143"/>
</dbReference>
<evidence type="ECO:0000313" key="6">
    <source>
        <dbReference type="Proteomes" id="UP000374630"/>
    </source>
</evidence>
<dbReference type="OrthoDB" id="9801684at2"/>
<dbReference type="PANTHER" id="PTHR33295:SF8">
    <property type="entry name" value="AAA+ ATPASE DOMAIN-CONTAINING PROTEIN"/>
    <property type="match status" value="1"/>
</dbReference>
<comment type="caution">
    <text evidence="3">The sequence shown here is derived from an EMBL/GenBank/DDBJ whole genome shotgun (WGS) entry which is preliminary data.</text>
</comment>
<dbReference type="RefSeq" id="WP_150355110.1">
    <property type="nucleotide sequence ID" value="NZ_RZNZ01000006.1"/>
</dbReference>
<keyword evidence="3" id="KW-0067">ATP-binding</keyword>
<dbReference type="Proteomes" id="UP000345527">
    <property type="component" value="Unassembled WGS sequence"/>
</dbReference>
<dbReference type="SUPFAM" id="SSF52540">
    <property type="entry name" value="P-loop containing nucleoside triphosphate hydrolases"/>
    <property type="match status" value="1"/>
</dbReference>
<accession>A0A5J5DWA3</accession>
<evidence type="ECO:0000313" key="4">
    <source>
        <dbReference type="EMBL" id="KAA8820993.1"/>
    </source>
</evidence>
<feature type="domain" description="AAA" evidence="1">
    <location>
        <begin position="40"/>
        <end position="172"/>
    </location>
</feature>
<dbReference type="GO" id="GO:0005524">
    <property type="term" value="F:ATP binding"/>
    <property type="evidence" value="ECO:0007669"/>
    <property type="project" value="UniProtKB-KW"/>
</dbReference>